<dbReference type="SUPFAM" id="SSF50978">
    <property type="entry name" value="WD40 repeat-like"/>
    <property type="match status" value="1"/>
</dbReference>
<evidence type="ECO:0000313" key="6">
    <source>
        <dbReference type="Proteomes" id="UP001153618"/>
    </source>
</evidence>
<name>A0A9W4HFT8_PENOL</name>
<dbReference type="InterPro" id="IPR039328">
    <property type="entry name" value="WDR89"/>
</dbReference>
<dbReference type="PANTHER" id="PTHR22889:SF0">
    <property type="entry name" value="WD REPEAT-CONTAINING PROTEIN 89"/>
    <property type="match status" value="1"/>
</dbReference>
<feature type="region of interest" description="Disordered" evidence="4">
    <location>
        <begin position="343"/>
        <end position="374"/>
    </location>
</feature>
<gene>
    <name evidence="5" type="ORF">POLS_LOCUS1759</name>
</gene>
<keyword evidence="1 3" id="KW-0853">WD repeat</keyword>
<accession>A0A9W4HFT8</accession>
<dbReference type="SMART" id="SM00320">
    <property type="entry name" value="WD40"/>
    <property type="match status" value="4"/>
</dbReference>
<comment type="caution">
    <text evidence="5">The sequence shown here is derived from an EMBL/GenBank/DDBJ whole genome shotgun (WGS) entry which is preliminary data.</text>
</comment>
<dbReference type="Pfam" id="PF00400">
    <property type="entry name" value="WD40"/>
    <property type="match status" value="2"/>
</dbReference>
<evidence type="ECO:0000256" key="3">
    <source>
        <dbReference type="PROSITE-ProRule" id="PRU00221"/>
    </source>
</evidence>
<dbReference type="InterPro" id="IPR015943">
    <property type="entry name" value="WD40/YVTN_repeat-like_dom_sf"/>
</dbReference>
<dbReference type="InterPro" id="IPR036322">
    <property type="entry name" value="WD40_repeat_dom_sf"/>
</dbReference>
<protein>
    <recommendedName>
        <fullName evidence="7">WD repeat protein</fullName>
    </recommendedName>
</protein>
<dbReference type="InterPro" id="IPR019775">
    <property type="entry name" value="WD40_repeat_CS"/>
</dbReference>
<dbReference type="Gene3D" id="2.130.10.10">
    <property type="entry name" value="YVTN repeat-like/Quinoprotein amine dehydrogenase"/>
    <property type="match status" value="2"/>
</dbReference>
<reference evidence="5" key="1">
    <citation type="submission" date="2021-07" db="EMBL/GenBank/DDBJ databases">
        <authorList>
            <person name="Branca A.L. A."/>
        </authorList>
    </citation>
    <scope>NUCLEOTIDE SEQUENCE</scope>
</reference>
<dbReference type="PROSITE" id="PS00678">
    <property type="entry name" value="WD_REPEATS_1"/>
    <property type="match status" value="1"/>
</dbReference>
<dbReference type="EMBL" id="CAJVOS010000012">
    <property type="protein sequence ID" value="CAG7997359.1"/>
    <property type="molecule type" value="Genomic_DNA"/>
</dbReference>
<dbReference type="PANTHER" id="PTHR22889">
    <property type="entry name" value="WD REPEAT-CONTAINING PROTEIN 89"/>
    <property type="match status" value="1"/>
</dbReference>
<proteinExistence type="predicted"/>
<dbReference type="AlphaFoldDB" id="A0A9W4HFT8"/>
<evidence type="ECO:0000256" key="4">
    <source>
        <dbReference type="SAM" id="MobiDB-lite"/>
    </source>
</evidence>
<evidence type="ECO:0008006" key="7">
    <source>
        <dbReference type="Google" id="ProtNLM"/>
    </source>
</evidence>
<dbReference type="InterPro" id="IPR001680">
    <property type="entry name" value="WD40_rpt"/>
</dbReference>
<organism evidence="5 6">
    <name type="scientific">Penicillium olsonii</name>
    <dbReference type="NCBI Taxonomy" id="99116"/>
    <lineage>
        <taxon>Eukaryota</taxon>
        <taxon>Fungi</taxon>
        <taxon>Dikarya</taxon>
        <taxon>Ascomycota</taxon>
        <taxon>Pezizomycotina</taxon>
        <taxon>Eurotiomycetes</taxon>
        <taxon>Eurotiomycetidae</taxon>
        <taxon>Eurotiales</taxon>
        <taxon>Aspergillaceae</taxon>
        <taxon>Penicillium</taxon>
    </lineage>
</organism>
<evidence type="ECO:0000313" key="5">
    <source>
        <dbReference type="EMBL" id="CAG7997359.1"/>
    </source>
</evidence>
<dbReference type="PROSITE" id="PS50082">
    <property type="entry name" value="WD_REPEATS_2"/>
    <property type="match status" value="1"/>
</dbReference>
<keyword evidence="2" id="KW-0677">Repeat</keyword>
<evidence type="ECO:0000256" key="1">
    <source>
        <dbReference type="ARBA" id="ARBA00022574"/>
    </source>
</evidence>
<evidence type="ECO:0000256" key="2">
    <source>
        <dbReference type="ARBA" id="ARBA00022737"/>
    </source>
</evidence>
<sequence length="374" mass="40151">MHTLKPVASSTLSLPTDNYIYKLTPAAPGTFAAISSDDSLRVFDANLNASVLSPAAHAGVTSLSRFGDSLLATGGRDGKVKVWDARAGKSVVEMQTGEFIVAKLSKSIPSWDAQIGYMHGSSVGESAGEKLKCDFGLIPSSETGPGSLGGVLPRDEYRRGGHGAGLIPGRCSLLLQYHPTRSNILLSGSTDGLANIYDTTISDEDEALVQVINHGSIHHAGFLSERAIFALSHDELFSVHPATDPDDAAQEPEPVQFGDLREPLGCEYIAQLCLGAQPYIAAGNKEENRLDLVPLVSGPWSLDRENLWRLPGAHGEEVVRSVHLDEQSSSVFTCGEDGYVRVWKPEGGPGETAQSESKSKARPKEKKKDRFRPY</sequence>
<feature type="repeat" description="WD" evidence="3">
    <location>
        <begin position="69"/>
        <end position="93"/>
    </location>
</feature>
<dbReference type="OrthoDB" id="25131at2759"/>
<dbReference type="Proteomes" id="UP001153618">
    <property type="component" value="Unassembled WGS sequence"/>
</dbReference>
<keyword evidence="6" id="KW-1185">Reference proteome</keyword>